<keyword evidence="2" id="KW-0732">Signal</keyword>
<name>A0A9P8KW44_9PEZI</name>
<dbReference type="AlphaFoldDB" id="A0A9P8KW44"/>
<feature type="compositionally biased region" description="Basic and acidic residues" evidence="1">
    <location>
        <begin position="26"/>
        <end position="55"/>
    </location>
</feature>
<evidence type="ECO:0000313" key="3">
    <source>
        <dbReference type="EMBL" id="KAH0533491.1"/>
    </source>
</evidence>
<sequence>MKKNLTLMALGLSLLTLTSSGAFAQKEPKEQPVRETSVRSENKMREIDPPMRNAPEKVIKDVISGFKAAGPAGA</sequence>
<evidence type="ECO:0000256" key="1">
    <source>
        <dbReference type="SAM" id="MobiDB-lite"/>
    </source>
</evidence>
<organism evidence="3 4">
    <name type="scientific">Glutinoglossum americanum</name>
    <dbReference type="NCBI Taxonomy" id="1670608"/>
    <lineage>
        <taxon>Eukaryota</taxon>
        <taxon>Fungi</taxon>
        <taxon>Dikarya</taxon>
        <taxon>Ascomycota</taxon>
        <taxon>Pezizomycotina</taxon>
        <taxon>Geoglossomycetes</taxon>
        <taxon>Geoglossales</taxon>
        <taxon>Geoglossaceae</taxon>
        <taxon>Glutinoglossum</taxon>
    </lineage>
</organism>
<proteinExistence type="predicted"/>
<gene>
    <name evidence="3" type="ORF">FGG08_007710</name>
</gene>
<comment type="caution">
    <text evidence="3">The sequence shown here is derived from an EMBL/GenBank/DDBJ whole genome shotgun (WGS) entry which is preliminary data.</text>
</comment>
<reference evidence="3" key="1">
    <citation type="submission" date="2021-03" db="EMBL/GenBank/DDBJ databases">
        <title>Comparative genomics and phylogenomic investigation of the class Geoglossomycetes provide insights into ecological specialization and systematics.</title>
        <authorList>
            <person name="Melie T."/>
            <person name="Pirro S."/>
            <person name="Miller A.N."/>
            <person name="Quandt A."/>
        </authorList>
    </citation>
    <scope>NUCLEOTIDE SEQUENCE</scope>
    <source>
        <strain evidence="3">GBOQ0MN5Z8</strain>
    </source>
</reference>
<feature type="signal peptide" evidence="2">
    <location>
        <begin position="1"/>
        <end position="24"/>
    </location>
</feature>
<feature type="region of interest" description="Disordered" evidence="1">
    <location>
        <begin position="23"/>
        <end position="55"/>
    </location>
</feature>
<feature type="chain" id="PRO_5040359703" evidence="2">
    <location>
        <begin position="25"/>
        <end position="74"/>
    </location>
</feature>
<evidence type="ECO:0000256" key="2">
    <source>
        <dbReference type="SAM" id="SignalP"/>
    </source>
</evidence>
<evidence type="ECO:0000313" key="4">
    <source>
        <dbReference type="Proteomes" id="UP000698800"/>
    </source>
</evidence>
<feature type="non-terminal residue" evidence="3">
    <location>
        <position position="74"/>
    </location>
</feature>
<dbReference type="EMBL" id="JAGHQL010000539">
    <property type="protein sequence ID" value="KAH0533491.1"/>
    <property type="molecule type" value="Genomic_DNA"/>
</dbReference>
<dbReference type="Proteomes" id="UP000698800">
    <property type="component" value="Unassembled WGS sequence"/>
</dbReference>
<accession>A0A9P8KW44</accession>
<protein>
    <submittedName>
        <fullName evidence="3">Uncharacterized protein</fullName>
    </submittedName>
</protein>
<keyword evidence="4" id="KW-1185">Reference proteome</keyword>